<dbReference type="GeneID" id="28958820"/>
<evidence type="ECO:0000313" key="2">
    <source>
        <dbReference type="Proteomes" id="UP000009097"/>
    </source>
</evidence>
<dbReference type="KEGG" id="fox:FOXG_18114"/>
<proteinExistence type="predicted"/>
<name>A0A0J9UDR5_FUSO4</name>
<evidence type="ECO:0000313" key="1">
    <source>
        <dbReference type="EMBL" id="KNA96215.1"/>
    </source>
</evidence>
<gene>
    <name evidence="1" type="ORF">FOXG_18114</name>
</gene>
<accession>A0A0J9UDR5</accession>
<reference evidence="1" key="2">
    <citation type="journal article" date="2010" name="Nature">
        <title>Comparative genomics reveals mobile pathogenicity chromosomes in Fusarium.</title>
        <authorList>
            <person name="Ma L.J."/>
            <person name="van der Does H.C."/>
            <person name="Borkovich K.A."/>
            <person name="Coleman J.J."/>
            <person name="Daboussi M.J."/>
            <person name="Di Pietro A."/>
            <person name="Dufresne M."/>
            <person name="Freitag M."/>
            <person name="Grabherr M."/>
            <person name="Henrissat B."/>
            <person name="Houterman P.M."/>
            <person name="Kang S."/>
            <person name="Shim W.B."/>
            <person name="Woloshuk C."/>
            <person name="Xie X."/>
            <person name="Xu J.R."/>
            <person name="Antoniw J."/>
            <person name="Baker S.E."/>
            <person name="Bluhm B.H."/>
            <person name="Breakspear A."/>
            <person name="Brown D.W."/>
            <person name="Butchko R.A."/>
            <person name="Chapman S."/>
            <person name="Coulson R."/>
            <person name="Coutinho P.M."/>
            <person name="Danchin E.G."/>
            <person name="Diener A."/>
            <person name="Gale L.R."/>
            <person name="Gardiner D.M."/>
            <person name="Goff S."/>
            <person name="Hammond-Kosack K.E."/>
            <person name="Hilburn K."/>
            <person name="Hua-Van A."/>
            <person name="Jonkers W."/>
            <person name="Kazan K."/>
            <person name="Kodira C.D."/>
            <person name="Koehrsen M."/>
            <person name="Kumar L."/>
            <person name="Lee Y.H."/>
            <person name="Li L."/>
            <person name="Manners J.M."/>
            <person name="Miranda-Saavedra D."/>
            <person name="Mukherjee M."/>
            <person name="Park G."/>
            <person name="Park J."/>
            <person name="Park S.Y."/>
            <person name="Proctor R.H."/>
            <person name="Regev A."/>
            <person name="Ruiz-Roldan M.C."/>
            <person name="Sain D."/>
            <person name="Sakthikumar S."/>
            <person name="Sykes S."/>
            <person name="Schwartz D.C."/>
            <person name="Turgeon B.G."/>
            <person name="Wapinski I."/>
            <person name="Yoder O."/>
            <person name="Young S."/>
            <person name="Zeng Q."/>
            <person name="Zhou S."/>
            <person name="Galagan J."/>
            <person name="Cuomo C.A."/>
            <person name="Kistler H.C."/>
            <person name="Rep M."/>
        </authorList>
    </citation>
    <scope>NUCLEOTIDE SEQUENCE [LARGE SCALE GENOMIC DNA]</scope>
    <source>
        <strain evidence="1">4287</strain>
    </source>
</reference>
<sequence length="30" mass="3251">MKYLTFLIFAPSSKVSGLLAFLGTGMTSRL</sequence>
<dbReference type="AlphaFoldDB" id="A0A0J9UDR5"/>
<dbReference type="Proteomes" id="UP000009097">
    <property type="component" value="Unassembled WGS sequence"/>
</dbReference>
<dbReference type="VEuPathDB" id="FungiDB:FOXG_18114"/>
<protein>
    <submittedName>
        <fullName evidence="1">Uncharacterized protein</fullName>
    </submittedName>
</protein>
<organism evidence="1 2">
    <name type="scientific">Fusarium oxysporum f. sp. lycopersici (strain 4287 / CBS 123668 / FGSC 9935 / NRRL 34936)</name>
    <name type="common">Fusarium vascular wilt of tomato</name>
    <dbReference type="NCBI Taxonomy" id="426428"/>
    <lineage>
        <taxon>Eukaryota</taxon>
        <taxon>Fungi</taxon>
        <taxon>Dikarya</taxon>
        <taxon>Ascomycota</taxon>
        <taxon>Pezizomycotina</taxon>
        <taxon>Sordariomycetes</taxon>
        <taxon>Hypocreomycetidae</taxon>
        <taxon>Hypocreales</taxon>
        <taxon>Nectriaceae</taxon>
        <taxon>Fusarium</taxon>
        <taxon>Fusarium oxysporum species complex</taxon>
    </lineage>
</organism>
<dbReference type="EMBL" id="DS231697">
    <property type="protein sequence ID" value="KNA96215.1"/>
    <property type="molecule type" value="Genomic_DNA"/>
</dbReference>
<reference evidence="1" key="1">
    <citation type="submission" date="2007-04" db="EMBL/GenBank/DDBJ databases">
        <authorList>
            <consortium name="The Broad Institute Genome Sequencing Platform"/>
            <person name="Birren B."/>
            <person name="Lander E."/>
            <person name="Galagan J."/>
            <person name="Nusbaum C."/>
            <person name="Devon K."/>
            <person name="Ma L.-J."/>
            <person name="Jaffe D."/>
            <person name="Butler J."/>
            <person name="Alvarez P."/>
            <person name="Gnerre S."/>
            <person name="Grabherr M."/>
            <person name="Kleber M."/>
            <person name="Mauceli E."/>
            <person name="Brockman W."/>
            <person name="MacCallum I.A."/>
            <person name="Young S."/>
            <person name="LaButti K."/>
            <person name="DeCaprio D."/>
            <person name="Crawford M."/>
            <person name="Koehrsen M."/>
            <person name="Engels R."/>
            <person name="Montgomery P."/>
            <person name="Pearson M."/>
            <person name="Howarth C."/>
            <person name="Larson L."/>
            <person name="White J."/>
            <person name="O'Leary S."/>
            <person name="Kodira C."/>
            <person name="Zeng Q."/>
            <person name="Yandava C."/>
            <person name="Alvarado L."/>
            <person name="Kistler C."/>
            <person name="Shim W.-B."/>
            <person name="Kang S."/>
            <person name="Woloshuk C."/>
        </authorList>
    </citation>
    <scope>NUCLEOTIDE SEQUENCE</scope>
    <source>
        <strain evidence="1">4287</strain>
    </source>
</reference>
<dbReference type="RefSeq" id="XP_018234261.1">
    <property type="nucleotide sequence ID" value="XM_018398164.1"/>
</dbReference>